<dbReference type="EMBL" id="HBEQ01015079">
    <property type="protein sequence ID" value="CAD8526796.1"/>
    <property type="molecule type" value="Transcribed_RNA"/>
</dbReference>
<feature type="domain" description="Protein kinase" evidence="7">
    <location>
        <begin position="18"/>
        <end position="282"/>
    </location>
</feature>
<evidence type="ECO:0000313" key="16">
    <source>
        <dbReference type="EMBL" id="CAD8526803.1"/>
    </source>
</evidence>
<evidence type="ECO:0000313" key="14">
    <source>
        <dbReference type="EMBL" id="CAD8526786.1"/>
    </source>
</evidence>
<accession>A0A6U0RIX2</accession>
<evidence type="ECO:0000313" key="15">
    <source>
        <dbReference type="EMBL" id="CAD8526796.1"/>
    </source>
</evidence>
<evidence type="ECO:0000313" key="12">
    <source>
        <dbReference type="EMBL" id="CAD8526770.1"/>
    </source>
</evidence>
<keyword evidence="4 5" id="KW-0067">ATP-binding</keyword>
<gene>
    <name evidence="8" type="ORF">MCOM1403_LOCUS12123</name>
    <name evidence="9" type="ORF">MCOM1403_LOCUS12125</name>
    <name evidence="10" type="ORF">MCOM1403_LOCUS12131</name>
    <name evidence="11" type="ORF">MCOM1403_LOCUS12132</name>
    <name evidence="12" type="ORF">MCOM1403_LOCUS12145</name>
    <name evidence="13" type="ORF">MCOM1403_LOCUS12149</name>
    <name evidence="14" type="ORF">MCOM1403_LOCUS12152</name>
    <name evidence="15" type="ORF">MCOM1403_LOCUS12157</name>
    <name evidence="16" type="ORF">MCOM1403_LOCUS12161</name>
    <name evidence="17" type="ORF">MCOM1403_LOCUS12164</name>
</gene>
<reference evidence="11" key="1">
    <citation type="submission" date="2021-01" db="EMBL/GenBank/DDBJ databases">
        <authorList>
            <person name="Corre E."/>
            <person name="Pelletier E."/>
            <person name="Niang G."/>
            <person name="Scheremetjew M."/>
            <person name="Finn R."/>
            <person name="Kale V."/>
            <person name="Holt S."/>
            <person name="Cochrane G."/>
            <person name="Meng A."/>
            <person name="Brown T."/>
            <person name="Cohen L."/>
        </authorList>
    </citation>
    <scope>NUCLEOTIDE SEQUENCE</scope>
    <source>
        <strain evidence="11">CCMP1723</strain>
    </source>
</reference>
<dbReference type="InterPro" id="IPR008271">
    <property type="entry name" value="Ser/Thr_kinase_AS"/>
</dbReference>
<dbReference type="Gene3D" id="1.10.510.10">
    <property type="entry name" value="Transferase(Phosphotransferase) domain 1"/>
    <property type="match status" value="1"/>
</dbReference>
<dbReference type="SUPFAM" id="SSF56112">
    <property type="entry name" value="Protein kinase-like (PK-like)"/>
    <property type="match status" value="1"/>
</dbReference>
<dbReference type="PROSITE" id="PS00107">
    <property type="entry name" value="PROTEIN_KINASE_ATP"/>
    <property type="match status" value="1"/>
</dbReference>
<comment type="similarity">
    <text evidence="6">Belongs to the protein kinase superfamily.</text>
</comment>
<evidence type="ECO:0000313" key="13">
    <source>
        <dbReference type="EMBL" id="CAD8526780.1"/>
    </source>
</evidence>
<dbReference type="EMBL" id="HBEQ01015061">
    <property type="protein sequence ID" value="CAD8526770.1"/>
    <property type="molecule type" value="Transcribed_RNA"/>
</dbReference>
<dbReference type="CDD" id="cd05117">
    <property type="entry name" value="STKc_CAMK"/>
    <property type="match status" value="1"/>
</dbReference>
<name>A0A6U0RIX2_MICPS</name>
<dbReference type="PANTHER" id="PTHR24347">
    <property type="entry name" value="SERINE/THREONINE-PROTEIN KINASE"/>
    <property type="match status" value="1"/>
</dbReference>
<keyword evidence="3" id="KW-0418">Kinase</keyword>
<dbReference type="InterPro" id="IPR011009">
    <property type="entry name" value="Kinase-like_dom_sf"/>
</dbReference>
<dbReference type="EMBL" id="HBEQ01015047">
    <property type="protein sequence ID" value="CAD8526745.1"/>
    <property type="molecule type" value="Transcribed_RNA"/>
</dbReference>
<evidence type="ECO:0000313" key="11">
    <source>
        <dbReference type="EMBL" id="CAD8526747.1"/>
    </source>
</evidence>
<protein>
    <recommendedName>
        <fullName evidence="7">Protein kinase domain-containing protein</fullName>
    </recommendedName>
</protein>
<dbReference type="AlphaFoldDB" id="A0A6U0RIX2"/>
<dbReference type="PROSITE" id="PS00108">
    <property type="entry name" value="PROTEIN_KINASE_ST"/>
    <property type="match status" value="1"/>
</dbReference>
<keyword evidence="1" id="KW-0808">Transferase</keyword>
<evidence type="ECO:0000259" key="7">
    <source>
        <dbReference type="PROSITE" id="PS50011"/>
    </source>
</evidence>
<dbReference type="GO" id="GO:0005524">
    <property type="term" value="F:ATP binding"/>
    <property type="evidence" value="ECO:0007669"/>
    <property type="project" value="UniProtKB-UniRule"/>
</dbReference>
<evidence type="ECO:0000256" key="2">
    <source>
        <dbReference type="ARBA" id="ARBA00022741"/>
    </source>
</evidence>
<dbReference type="EMBL" id="HBEQ01015048">
    <property type="protein sequence ID" value="CAD8526747.1"/>
    <property type="molecule type" value="Transcribed_RNA"/>
</dbReference>
<dbReference type="InterPro" id="IPR000719">
    <property type="entry name" value="Prot_kinase_dom"/>
</dbReference>
<evidence type="ECO:0000313" key="8">
    <source>
        <dbReference type="EMBL" id="CAD8526729.1"/>
    </source>
</evidence>
<proteinExistence type="inferred from homology"/>
<dbReference type="EMBL" id="HBEQ01015071">
    <property type="protein sequence ID" value="CAD8526786.1"/>
    <property type="molecule type" value="Transcribed_RNA"/>
</dbReference>
<keyword evidence="6" id="KW-0723">Serine/threonine-protein kinase</keyword>
<dbReference type="EMBL" id="HBEQ01015088">
    <property type="protein sequence ID" value="CAD8526807.1"/>
    <property type="molecule type" value="Transcribed_RNA"/>
</dbReference>
<dbReference type="GO" id="GO:0004674">
    <property type="term" value="F:protein serine/threonine kinase activity"/>
    <property type="evidence" value="ECO:0007669"/>
    <property type="project" value="UniProtKB-KW"/>
</dbReference>
<dbReference type="InterPro" id="IPR017441">
    <property type="entry name" value="Protein_kinase_ATP_BS"/>
</dbReference>
<dbReference type="SMART" id="SM00220">
    <property type="entry name" value="S_TKc"/>
    <property type="match status" value="1"/>
</dbReference>
<sequence length="282" mass="31599">MVKTVVFGSDTAEFFLRFVLLEKIGLGGFATVHKGLDRLNNSFVAIKEVDKTHYSPTDSSLEREVYILSEVQHSNIVKLICTYVTPSKVFIVTELAAGGELLERIIEHGKFAEEDARSVIHQVLQGVEYLHMRKVVHRDLKLENILLSDKTPQAKVKIADFGLARFFADDSELRTICGSPLYVAPEILDIGTSSETYTPAVDMWSVGVILFILLSVRKSLPSMNLPSSFVPIMCQGNSPFENEDEQVLFRRIRSGDYSMDDCLWDYISAGAKDCVRQLLVVS</sequence>
<evidence type="ECO:0000313" key="10">
    <source>
        <dbReference type="EMBL" id="CAD8526745.1"/>
    </source>
</evidence>
<evidence type="ECO:0000256" key="1">
    <source>
        <dbReference type="ARBA" id="ARBA00022679"/>
    </source>
</evidence>
<dbReference type="PROSITE" id="PS50011">
    <property type="entry name" value="PROTEIN_KINASE_DOM"/>
    <property type="match status" value="1"/>
</dbReference>
<evidence type="ECO:0000256" key="5">
    <source>
        <dbReference type="PROSITE-ProRule" id="PRU10141"/>
    </source>
</evidence>
<dbReference type="FunFam" id="1.10.510.10:FF:000571">
    <property type="entry name" value="Maternal embryonic leucine zipper kinase"/>
    <property type="match status" value="1"/>
</dbReference>
<dbReference type="EMBL" id="HBEQ01015085">
    <property type="protein sequence ID" value="CAD8526803.1"/>
    <property type="molecule type" value="Transcribed_RNA"/>
</dbReference>
<dbReference type="EMBL" id="HBEQ01015041">
    <property type="protein sequence ID" value="CAD8526734.1"/>
    <property type="molecule type" value="Transcribed_RNA"/>
</dbReference>
<dbReference type="EMBL" id="HBEQ01015039">
    <property type="protein sequence ID" value="CAD8526729.1"/>
    <property type="molecule type" value="Transcribed_RNA"/>
</dbReference>
<dbReference type="EMBL" id="HBEQ01015067">
    <property type="protein sequence ID" value="CAD8526780.1"/>
    <property type="molecule type" value="Transcribed_RNA"/>
</dbReference>
<evidence type="ECO:0000313" key="17">
    <source>
        <dbReference type="EMBL" id="CAD8526807.1"/>
    </source>
</evidence>
<feature type="binding site" evidence="5">
    <location>
        <position position="47"/>
    </location>
    <ligand>
        <name>ATP</name>
        <dbReference type="ChEBI" id="CHEBI:30616"/>
    </ligand>
</feature>
<organism evidence="11">
    <name type="scientific">Micromonas pusilla</name>
    <name type="common">Picoplanktonic green alga</name>
    <name type="synonym">Chromulina pusilla</name>
    <dbReference type="NCBI Taxonomy" id="38833"/>
    <lineage>
        <taxon>Eukaryota</taxon>
        <taxon>Viridiplantae</taxon>
        <taxon>Chlorophyta</taxon>
        <taxon>Mamiellophyceae</taxon>
        <taxon>Mamiellales</taxon>
        <taxon>Mamiellaceae</taxon>
        <taxon>Micromonas</taxon>
    </lineage>
</organism>
<evidence type="ECO:0000256" key="6">
    <source>
        <dbReference type="RuleBase" id="RU000304"/>
    </source>
</evidence>
<keyword evidence="2 5" id="KW-0547">Nucleotide-binding</keyword>
<evidence type="ECO:0000313" key="9">
    <source>
        <dbReference type="EMBL" id="CAD8526734.1"/>
    </source>
</evidence>
<dbReference type="Pfam" id="PF00069">
    <property type="entry name" value="Pkinase"/>
    <property type="match status" value="1"/>
</dbReference>
<evidence type="ECO:0000256" key="4">
    <source>
        <dbReference type="ARBA" id="ARBA00022840"/>
    </source>
</evidence>
<evidence type="ECO:0000256" key="3">
    <source>
        <dbReference type="ARBA" id="ARBA00022777"/>
    </source>
</evidence>